<dbReference type="OrthoDB" id="1356333at2"/>
<evidence type="ECO:0000313" key="2">
    <source>
        <dbReference type="EMBL" id="POY38812.1"/>
    </source>
</evidence>
<keyword evidence="3" id="KW-1185">Reference proteome</keyword>
<feature type="signal peptide" evidence="1">
    <location>
        <begin position="1"/>
        <end position="20"/>
    </location>
</feature>
<dbReference type="EMBL" id="PQVG01000006">
    <property type="protein sequence ID" value="POY38812.1"/>
    <property type="molecule type" value="Genomic_DNA"/>
</dbReference>
<organism evidence="2 3">
    <name type="scientific">Flavobacterium alvei</name>
    <dbReference type="NCBI Taxonomy" id="2080416"/>
    <lineage>
        <taxon>Bacteria</taxon>
        <taxon>Pseudomonadati</taxon>
        <taxon>Bacteroidota</taxon>
        <taxon>Flavobacteriia</taxon>
        <taxon>Flavobacteriales</taxon>
        <taxon>Flavobacteriaceae</taxon>
        <taxon>Flavobacterium</taxon>
    </lineage>
</organism>
<comment type="caution">
    <text evidence="2">The sequence shown here is derived from an EMBL/GenBank/DDBJ whole genome shotgun (WGS) entry which is preliminary data.</text>
</comment>
<sequence>MKKKLIILSMLLGGFAYSNAQSIGTLTKAATSSATQQATSAAANSFDVAGISNQVMGVISPKLKLTDAQKPLVNSLVNETLNKKKSILPTALSDKAGYASKMLGISNGFTSKMKGLIKPEQYTALLGILPKSASSTSALAKMLF</sequence>
<feature type="chain" id="PRO_5015497994" description="DUF4197 domain-containing protein" evidence="1">
    <location>
        <begin position="21"/>
        <end position="144"/>
    </location>
</feature>
<name>A0A2S5A8X2_9FLAO</name>
<protein>
    <recommendedName>
        <fullName evidence="4">DUF4197 domain-containing protein</fullName>
    </recommendedName>
</protein>
<evidence type="ECO:0000313" key="3">
    <source>
        <dbReference type="Proteomes" id="UP000237310"/>
    </source>
</evidence>
<dbReference type="Proteomes" id="UP000237310">
    <property type="component" value="Unassembled WGS sequence"/>
</dbReference>
<dbReference type="RefSeq" id="WP_103806386.1">
    <property type="nucleotide sequence ID" value="NZ_PQVG01000006.1"/>
</dbReference>
<dbReference type="AlphaFoldDB" id="A0A2S5A8X2"/>
<reference evidence="2 3" key="1">
    <citation type="submission" date="2018-01" db="EMBL/GenBank/DDBJ databases">
        <authorList>
            <person name="Gaut B.S."/>
            <person name="Morton B.R."/>
            <person name="Clegg M.T."/>
            <person name="Duvall M.R."/>
        </authorList>
    </citation>
    <scope>NUCLEOTIDE SEQUENCE [LARGE SCALE GENOMIC DNA]</scope>
    <source>
        <strain evidence="2 3">HR-AY</strain>
    </source>
</reference>
<accession>A0A2S5A8X2</accession>
<keyword evidence="1" id="KW-0732">Signal</keyword>
<evidence type="ECO:0000256" key="1">
    <source>
        <dbReference type="SAM" id="SignalP"/>
    </source>
</evidence>
<gene>
    <name evidence="2" type="ORF">C3L50_11820</name>
</gene>
<proteinExistence type="predicted"/>
<evidence type="ECO:0008006" key="4">
    <source>
        <dbReference type="Google" id="ProtNLM"/>
    </source>
</evidence>